<reference evidence="1" key="1">
    <citation type="submission" date="2021-01" db="EMBL/GenBank/DDBJ databases">
        <title>Modified the classification status of verrucomicrobia.</title>
        <authorList>
            <person name="Feng X."/>
        </authorList>
    </citation>
    <scope>NUCLEOTIDE SEQUENCE</scope>
    <source>
        <strain evidence="1">JCM 18052</strain>
    </source>
</reference>
<sequence length="415" mass="45494">MKPSRRDLAVFGLTCLATAAAWIHFRPIEAPAAPAPAPPVTTPTGWSGERLDQALAAVGKAGSAAARLDACKDLLQIPPTDILATLEQQVAESDRQLSLVAKTLLIRWAAEDGEAAARWAWNRLRSKEAWEEAFRQIGPAWAAHNPTGLGRWAMTIDAKGTPPDDAPEAGTMEMRVASRGLHTDISRWLVTEDPRLAYEILIKHGRMSSEDPKIALALSSVERVREAVSAFGDFKIGNPVRLTGKEIHLYYLFLRWSELDPDDFNRSRHAGTIAIGDTEKAAAALERFKSLPAREKPDAAENLMAGIVPAARSGRMRSIAQTWADTDPSAAIRWLDARPPEDRPAANTARASAIAPHDLTVTLDWMDGLPEEQRLSLVQIFDSWTKAHPGQRADRSGWPAGRVEAWEDLEALQVE</sequence>
<evidence type="ECO:0000313" key="1">
    <source>
        <dbReference type="EMBL" id="MBK1814591.1"/>
    </source>
</evidence>
<accession>A0A934R1G7</accession>
<protein>
    <submittedName>
        <fullName evidence="1">Uncharacterized protein</fullName>
    </submittedName>
</protein>
<dbReference type="Proteomes" id="UP000600139">
    <property type="component" value="Unassembled WGS sequence"/>
</dbReference>
<proteinExistence type="predicted"/>
<name>A0A934R1G7_9BACT</name>
<gene>
    <name evidence="1" type="ORF">JIN84_03130</name>
</gene>
<dbReference type="RefSeq" id="WP_200349549.1">
    <property type="nucleotide sequence ID" value="NZ_BAABHZ010000010.1"/>
</dbReference>
<keyword evidence="2" id="KW-1185">Reference proteome</keyword>
<organism evidence="1 2">
    <name type="scientific">Luteolibacter yonseiensis</name>
    <dbReference type="NCBI Taxonomy" id="1144680"/>
    <lineage>
        <taxon>Bacteria</taxon>
        <taxon>Pseudomonadati</taxon>
        <taxon>Verrucomicrobiota</taxon>
        <taxon>Verrucomicrobiia</taxon>
        <taxon>Verrucomicrobiales</taxon>
        <taxon>Verrucomicrobiaceae</taxon>
        <taxon>Luteolibacter</taxon>
    </lineage>
</organism>
<comment type="caution">
    <text evidence="1">The sequence shown here is derived from an EMBL/GenBank/DDBJ whole genome shotgun (WGS) entry which is preliminary data.</text>
</comment>
<dbReference type="EMBL" id="JAENIK010000004">
    <property type="protein sequence ID" value="MBK1814591.1"/>
    <property type="molecule type" value="Genomic_DNA"/>
</dbReference>
<dbReference type="AlphaFoldDB" id="A0A934R1G7"/>
<evidence type="ECO:0000313" key="2">
    <source>
        <dbReference type="Proteomes" id="UP000600139"/>
    </source>
</evidence>